<dbReference type="AlphaFoldDB" id="A0A099KXE4"/>
<sequence length="87" mass="10333">MSLLNVKSALSKFHRRRRSVESYEWWNHLNYAQKFSVSSLYKFGYEINFVRMIDHNSIVIMSLNVKIVTVDKDGLIDSQPDILIRRN</sequence>
<name>A0A099KXE4_COLPS</name>
<organism evidence="1 2">
    <name type="scientific">Colwellia psychrerythraea</name>
    <name type="common">Vibrio psychroerythus</name>
    <dbReference type="NCBI Taxonomy" id="28229"/>
    <lineage>
        <taxon>Bacteria</taxon>
        <taxon>Pseudomonadati</taxon>
        <taxon>Pseudomonadota</taxon>
        <taxon>Gammaproteobacteria</taxon>
        <taxon>Alteromonadales</taxon>
        <taxon>Colwelliaceae</taxon>
        <taxon>Colwellia</taxon>
    </lineage>
</organism>
<comment type="caution">
    <text evidence="1">The sequence shown here is derived from an EMBL/GenBank/DDBJ whole genome shotgun (WGS) entry which is preliminary data.</text>
</comment>
<evidence type="ECO:0000313" key="1">
    <source>
        <dbReference type="EMBL" id="KGJ94855.1"/>
    </source>
</evidence>
<reference evidence="1 2" key="1">
    <citation type="submission" date="2014-08" db="EMBL/GenBank/DDBJ databases">
        <title>Genomic and Phenotypic Diversity of Colwellia psychrerythraea strains from Disparate Marine Basins.</title>
        <authorList>
            <person name="Techtmann S.M."/>
            <person name="Stelling S.C."/>
            <person name="Utturkar S.M."/>
            <person name="Alshibli N."/>
            <person name="Harris A."/>
            <person name="Brown S.D."/>
            <person name="Hazen T.C."/>
        </authorList>
    </citation>
    <scope>NUCLEOTIDE SEQUENCE [LARGE SCALE GENOMIC DNA]</scope>
    <source>
        <strain evidence="1 2">GAB14E</strain>
    </source>
</reference>
<dbReference type="Proteomes" id="UP000029868">
    <property type="component" value="Unassembled WGS sequence"/>
</dbReference>
<gene>
    <name evidence="1" type="ORF">GAB14E_2089</name>
</gene>
<protein>
    <submittedName>
        <fullName evidence="1">Uncharacterized protein</fullName>
    </submittedName>
</protein>
<evidence type="ECO:0000313" key="2">
    <source>
        <dbReference type="Proteomes" id="UP000029868"/>
    </source>
</evidence>
<accession>A0A099KXE4</accession>
<dbReference type="EMBL" id="JQEC01000016">
    <property type="protein sequence ID" value="KGJ94855.1"/>
    <property type="molecule type" value="Genomic_DNA"/>
</dbReference>
<proteinExistence type="predicted"/>